<dbReference type="AlphaFoldDB" id="A0A0F9HCT5"/>
<accession>A0A0F9HCT5</accession>
<organism evidence="1">
    <name type="scientific">marine sediment metagenome</name>
    <dbReference type="NCBI Taxonomy" id="412755"/>
    <lineage>
        <taxon>unclassified sequences</taxon>
        <taxon>metagenomes</taxon>
        <taxon>ecological metagenomes</taxon>
    </lineage>
</organism>
<comment type="caution">
    <text evidence="1">The sequence shown here is derived from an EMBL/GenBank/DDBJ whole genome shotgun (WGS) entry which is preliminary data.</text>
</comment>
<sequence length="141" mass="16364">MIKKGMFWHVHHDTLLEYCYDYDERVRFIKKNKPKSEQELRLRLFQPVKGKFPRAVTKAWAACDKARAAYDKARAAYDKARAAYDKAWTAYNKARTACAKARTAYNKAAKNNIVAIEKLHRKECPDCPWDGETIFSGNLDT</sequence>
<dbReference type="EMBL" id="LAZR01023147">
    <property type="protein sequence ID" value="KKL79510.1"/>
    <property type="molecule type" value="Genomic_DNA"/>
</dbReference>
<reference evidence="1" key="1">
    <citation type="journal article" date="2015" name="Nature">
        <title>Complex archaea that bridge the gap between prokaryotes and eukaryotes.</title>
        <authorList>
            <person name="Spang A."/>
            <person name="Saw J.H."/>
            <person name="Jorgensen S.L."/>
            <person name="Zaremba-Niedzwiedzka K."/>
            <person name="Martijn J."/>
            <person name="Lind A.E."/>
            <person name="van Eijk R."/>
            <person name="Schleper C."/>
            <person name="Guy L."/>
            <person name="Ettema T.J."/>
        </authorList>
    </citation>
    <scope>NUCLEOTIDE SEQUENCE</scope>
</reference>
<proteinExistence type="predicted"/>
<dbReference type="Gene3D" id="6.10.250.2200">
    <property type="match status" value="1"/>
</dbReference>
<name>A0A0F9HCT5_9ZZZZ</name>
<evidence type="ECO:0000313" key="1">
    <source>
        <dbReference type="EMBL" id="KKL79510.1"/>
    </source>
</evidence>
<gene>
    <name evidence="1" type="ORF">LCGC14_2014070</name>
</gene>
<protein>
    <submittedName>
        <fullName evidence="1">Uncharacterized protein</fullName>
    </submittedName>
</protein>